<evidence type="ECO:0000313" key="3">
    <source>
        <dbReference type="Proteomes" id="UP000008177"/>
    </source>
</evidence>
<dbReference type="Proteomes" id="UP000008177">
    <property type="component" value="Unplaced contigs"/>
</dbReference>
<evidence type="ECO:0000313" key="2">
    <source>
        <dbReference type="EMBL" id="CCD47249.1"/>
    </source>
</evidence>
<organism evidence="2 3">
    <name type="scientific">Botryotinia fuckeliana (strain T4)</name>
    <name type="common">Noble rot fungus</name>
    <name type="synonym">Botrytis cinerea</name>
    <dbReference type="NCBI Taxonomy" id="999810"/>
    <lineage>
        <taxon>Eukaryota</taxon>
        <taxon>Fungi</taxon>
        <taxon>Dikarya</taxon>
        <taxon>Ascomycota</taxon>
        <taxon>Pezizomycotina</taxon>
        <taxon>Leotiomycetes</taxon>
        <taxon>Helotiales</taxon>
        <taxon>Sclerotiniaceae</taxon>
        <taxon>Botrytis</taxon>
    </lineage>
</organism>
<gene>
    <name evidence="2" type="ORF">BofuT4_uP004080.1</name>
</gene>
<name>G2Y3K9_BOTF4</name>
<dbReference type="AlphaFoldDB" id="G2Y3K9"/>
<evidence type="ECO:0000256" key="1">
    <source>
        <dbReference type="SAM" id="MobiDB-lite"/>
    </source>
</evidence>
<dbReference type="InParanoid" id="G2Y3K9"/>
<dbReference type="HOGENOM" id="CLU_2542305_0_0_1"/>
<protein>
    <submittedName>
        <fullName evidence="2">Uncharacterized protein</fullName>
    </submittedName>
</protein>
<accession>G2Y3K9</accession>
<proteinExistence type="predicted"/>
<feature type="region of interest" description="Disordered" evidence="1">
    <location>
        <begin position="51"/>
        <end position="83"/>
    </location>
</feature>
<dbReference type="EMBL" id="FQ790286">
    <property type="protein sequence ID" value="CCD47249.1"/>
    <property type="molecule type" value="Genomic_DNA"/>
</dbReference>
<reference evidence="3" key="1">
    <citation type="journal article" date="2011" name="PLoS Genet.">
        <title>Genomic analysis of the necrotrophic fungal pathogens Sclerotinia sclerotiorum and Botrytis cinerea.</title>
        <authorList>
            <person name="Amselem J."/>
            <person name="Cuomo C.A."/>
            <person name="van Kan J.A."/>
            <person name="Viaud M."/>
            <person name="Benito E.P."/>
            <person name="Couloux A."/>
            <person name="Coutinho P.M."/>
            <person name="de Vries R.P."/>
            <person name="Dyer P.S."/>
            <person name="Fillinger S."/>
            <person name="Fournier E."/>
            <person name="Gout L."/>
            <person name="Hahn M."/>
            <person name="Kohn L."/>
            <person name="Lapalu N."/>
            <person name="Plummer K.M."/>
            <person name="Pradier J.M."/>
            <person name="Quevillon E."/>
            <person name="Sharon A."/>
            <person name="Simon A."/>
            <person name="ten Have A."/>
            <person name="Tudzynski B."/>
            <person name="Tudzynski P."/>
            <person name="Wincker P."/>
            <person name="Andrew M."/>
            <person name="Anthouard V."/>
            <person name="Beever R.E."/>
            <person name="Beffa R."/>
            <person name="Benoit I."/>
            <person name="Bouzid O."/>
            <person name="Brault B."/>
            <person name="Chen Z."/>
            <person name="Choquer M."/>
            <person name="Collemare J."/>
            <person name="Cotton P."/>
            <person name="Danchin E.G."/>
            <person name="Da Silva C."/>
            <person name="Gautier A."/>
            <person name="Giraud C."/>
            <person name="Giraud T."/>
            <person name="Gonzalez C."/>
            <person name="Grossetete S."/>
            <person name="Guldener U."/>
            <person name="Henrissat B."/>
            <person name="Howlett B.J."/>
            <person name="Kodira C."/>
            <person name="Kretschmer M."/>
            <person name="Lappartient A."/>
            <person name="Leroch M."/>
            <person name="Levis C."/>
            <person name="Mauceli E."/>
            <person name="Neuveglise C."/>
            <person name="Oeser B."/>
            <person name="Pearson M."/>
            <person name="Poulain J."/>
            <person name="Poussereau N."/>
            <person name="Quesneville H."/>
            <person name="Rascle C."/>
            <person name="Schumacher J."/>
            <person name="Segurens B."/>
            <person name="Sexton A."/>
            <person name="Silva E."/>
            <person name="Sirven C."/>
            <person name="Soanes D.M."/>
            <person name="Talbot N.J."/>
            <person name="Templeton M."/>
            <person name="Yandava C."/>
            <person name="Yarden O."/>
            <person name="Zeng Q."/>
            <person name="Rollins J.A."/>
            <person name="Lebrun M.H."/>
            <person name="Dickman M."/>
        </authorList>
    </citation>
    <scope>NUCLEOTIDE SEQUENCE [LARGE SCALE GENOMIC DNA]</scope>
    <source>
        <strain evidence="3">T4</strain>
    </source>
</reference>
<sequence>MSSHVFKYEVEKFQNTPSLLQVLPGLCDGNSDYISNATSLQVATTGIVEFSTSQSPESRVQSPESRVQSPESRLSVGAATNYQ</sequence>